<dbReference type="EMBL" id="JPGK01000004">
    <property type="protein sequence ID" value="KGA93941.1"/>
    <property type="molecule type" value="Genomic_DNA"/>
</dbReference>
<dbReference type="AlphaFoldDB" id="A0A094YL38"/>
<reference evidence="1 2" key="1">
    <citation type="submission" date="2014-06" db="EMBL/GenBank/DDBJ databases">
        <title>Draft genome sequence of iron oxidizing acidophile Leptospirillum ferriphilum DSM14647.</title>
        <authorList>
            <person name="Cardenas J.P."/>
            <person name="Lazcano M."/>
            <person name="Ossandon F.J."/>
            <person name="Corbett M."/>
            <person name="Holmes D.S."/>
            <person name="Watkin E."/>
        </authorList>
    </citation>
    <scope>NUCLEOTIDE SEQUENCE [LARGE SCALE GENOMIC DNA]</scope>
    <source>
        <strain evidence="1 2">DSM 14647</strain>
    </source>
</reference>
<protein>
    <recommendedName>
        <fullName evidence="3">Lipoprotein</fullName>
    </recommendedName>
</protein>
<gene>
    <name evidence="1" type="ORF">LptCag_0567</name>
</gene>
<dbReference type="OrthoDB" id="9889527at2"/>
<sequence length="228" mass="25914">MNQKSFQPCGGFDRMSNNVGIRVSFSRCLLFSSFLSFLVFGACSSFSQPPGGYGEPHLMAQAHGKKPEWIDQPGKYQQDHKDARYYGGIANREPDQEGGRTDSYANALQNIAESVANNVASRYMAKRMTVLGSSPDGGDMRTRRRITDLVRQSARARLSGVRVVRYWWKKYWVQPSRNAQPETYYDYYVLVSLSNDQYHRLIRHAIRDARNAAVDSRTQKALDILSTP</sequence>
<organism evidence="1 2">
    <name type="scientific">Leptospirillum ferriphilum</name>
    <dbReference type="NCBI Taxonomy" id="178606"/>
    <lineage>
        <taxon>Bacteria</taxon>
        <taxon>Pseudomonadati</taxon>
        <taxon>Nitrospirota</taxon>
        <taxon>Nitrospiria</taxon>
        <taxon>Nitrospirales</taxon>
        <taxon>Nitrospiraceae</taxon>
        <taxon>Leptospirillum</taxon>
    </lineage>
</organism>
<dbReference type="Proteomes" id="UP000029452">
    <property type="component" value="Unassembled WGS sequence"/>
</dbReference>
<dbReference type="PATRIC" id="fig|178606.4.peg.1098"/>
<evidence type="ECO:0000313" key="1">
    <source>
        <dbReference type="EMBL" id="KGA93941.1"/>
    </source>
</evidence>
<accession>A0A094YL38</accession>
<evidence type="ECO:0008006" key="3">
    <source>
        <dbReference type="Google" id="ProtNLM"/>
    </source>
</evidence>
<comment type="caution">
    <text evidence="1">The sequence shown here is derived from an EMBL/GenBank/DDBJ whole genome shotgun (WGS) entry which is preliminary data.</text>
</comment>
<evidence type="ECO:0000313" key="2">
    <source>
        <dbReference type="Proteomes" id="UP000029452"/>
    </source>
</evidence>
<proteinExistence type="predicted"/>
<name>A0A094YL38_9BACT</name>